<organism evidence="1 2">
    <name type="scientific">Erwinia phage vB_EamM_Yoloswag</name>
    <dbReference type="NCBI Taxonomy" id="1958956"/>
    <lineage>
        <taxon>Viruses</taxon>
        <taxon>Duplodnaviria</taxon>
        <taxon>Heunggongvirae</taxon>
        <taxon>Uroviricota</taxon>
        <taxon>Caudoviricetes</taxon>
        <taxon>Yoloswagvirus</taxon>
        <taxon>Yoloswagvirus yoloswag</taxon>
    </lineage>
</organism>
<sequence>MFIERTGFIDNQKMWKQILADLTANGFTAVSVNGTLGNTVPTGAITSFVVKPTNTIDPLIDAQPWRLALKINPLSTRMYAGAPEQISDLGEVAKVSSIIISGNGKANYAGAIGSRYFGTAVNQDGDKLDPNEVCFYHRGIDSDSGSANTSYAGTMSFSTINNGTTVAQTVADSLIRGDQAATPFTYTLSLSNHGFALHIRVEGQDDAGCRQHWVVIQRAINSDGTVVTEGKAPLFCMFSVNGGGSPDNNKMYPITTTLVNANPDTNYAIMRFTVREADVNAPTAPINAAAHSSDAFAVINPFQQVPFSEDNKFDFRLPQGFNTQRYSYPYEMDMVGFASADVISNGVVIETQVYGEVDEADEPKLRKYKAVSANSPKNTGMRLFLLAEGGGV</sequence>
<accession>A0A1S6L399</accession>
<dbReference type="EMBL" id="KY448244">
    <property type="protein sequence ID" value="AQT28629.1"/>
    <property type="molecule type" value="Genomic_DNA"/>
</dbReference>
<protein>
    <submittedName>
        <fullName evidence="1">Uncharacterized protein</fullName>
    </submittedName>
</protein>
<keyword evidence="2" id="KW-1185">Reference proteome</keyword>
<evidence type="ECO:0000313" key="1">
    <source>
        <dbReference type="EMBL" id="AQT28629.1"/>
    </source>
</evidence>
<gene>
    <name evidence="1" type="ORF">YOLOSWAG_149</name>
</gene>
<reference evidence="1 2" key="1">
    <citation type="submission" date="2017-01" db="EMBL/GenBank/DDBJ databases">
        <authorList>
            <person name="Mah S.A."/>
            <person name="Swanson W.J."/>
            <person name="Moy G.W."/>
            <person name="Vacquier V.D."/>
        </authorList>
    </citation>
    <scope>NUCLEOTIDE SEQUENCE [LARGE SCALE GENOMIC DNA]</scope>
</reference>
<dbReference type="Proteomes" id="UP000221250">
    <property type="component" value="Segment"/>
</dbReference>
<evidence type="ECO:0000313" key="2">
    <source>
        <dbReference type="Proteomes" id="UP000221250"/>
    </source>
</evidence>
<name>A0A1S6L399_9CAUD</name>
<proteinExistence type="predicted"/>